<dbReference type="PANTHER" id="PTHR42305">
    <property type="entry name" value="MEMBRANE PROTEIN RV1733C-RELATED"/>
    <property type="match status" value="1"/>
</dbReference>
<dbReference type="Proteomes" id="UP001237595">
    <property type="component" value="Unassembled WGS sequence"/>
</dbReference>
<evidence type="ECO:0000313" key="2">
    <source>
        <dbReference type="EMBL" id="MDI2030473.1"/>
    </source>
</evidence>
<reference evidence="2 3" key="1">
    <citation type="submission" date="2023-04" db="EMBL/GenBank/DDBJ databases">
        <title>Draft genome sequence of Saccharopolyspora sp. TS4A08 isolated from sweet potato rhizospheric soil.</title>
        <authorList>
            <person name="Suksaard P."/>
            <person name="Duangmal K."/>
        </authorList>
    </citation>
    <scope>NUCLEOTIDE SEQUENCE [LARGE SCALE GENOMIC DNA]</scope>
    <source>
        <strain evidence="2 3">TS4A08</strain>
    </source>
</reference>
<keyword evidence="1" id="KW-1133">Transmembrane helix</keyword>
<sequence>MRERYRSAGISWLVHALGVRRNPVRRRVDRLVGVALFGLLVAALTVVPVLALSAGKAEYAAQRREAAVMASSRHVVDAVVLTDPELVGSEPGGGASMRADVGWTGHDGLPRAERAELPTGSHLGSRFPLWVDAAGHVVPAPPAETTIRVSAAGAAVGVLGVGVLGCAALMKAVRSVADAWARRRWEWEWAQVEPQWSRPGRG</sequence>
<comment type="caution">
    <text evidence="2">The sequence shown here is derived from an EMBL/GenBank/DDBJ whole genome shotgun (WGS) entry which is preliminary data.</text>
</comment>
<keyword evidence="1" id="KW-0472">Membrane</keyword>
<dbReference type="PANTHER" id="PTHR42305:SF1">
    <property type="entry name" value="MEMBRANE PROTEIN RV1733C-RELATED"/>
    <property type="match status" value="1"/>
</dbReference>
<accession>A0ABT6PS48</accession>
<dbReference type="EMBL" id="JASAOF010000011">
    <property type="protein sequence ID" value="MDI2030473.1"/>
    <property type="molecule type" value="Genomic_DNA"/>
</dbReference>
<dbReference type="InterPro" id="IPR039708">
    <property type="entry name" value="MT1774/Rv1733c-like"/>
</dbReference>
<evidence type="ECO:0000256" key="1">
    <source>
        <dbReference type="SAM" id="Phobius"/>
    </source>
</evidence>
<name>A0ABT6PS48_9PSEU</name>
<protein>
    <submittedName>
        <fullName evidence="2">Uncharacterized protein</fullName>
    </submittedName>
</protein>
<gene>
    <name evidence="2" type="ORF">QFW96_17710</name>
</gene>
<keyword evidence="3" id="KW-1185">Reference proteome</keyword>
<evidence type="ECO:0000313" key="3">
    <source>
        <dbReference type="Proteomes" id="UP001237595"/>
    </source>
</evidence>
<dbReference type="RefSeq" id="WP_281456789.1">
    <property type="nucleotide sequence ID" value="NZ_JASAOF010000011.1"/>
</dbReference>
<proteinExistence type="predicted"/>
<organism evidence="2 3">
    <name type="scientific">Saccharopolyspora ipomoeae</name>
    <dbReference type="NCBI Taxonomy" id="3042027"/>
    <lineage>
        <taxon>Bacteria</taxon>
        <taxon>Bacillati</taxon>
        <taxon>Actinomycetota</taxon>
        <taxon>Actinomycetes</taxon>
        <taxon>Pseudonocardiales</taxon>
        <taxon>Pseudonocardiaceae</taxon>
        <taxon>Saccharopolyspora</taxon>
    </lineage>
</organism>
<keyword evidence="1" id="KW-0812">Transmembrane</keyword>
<feature type="transmembrane region" description="Helical" evidence="1">
    <location>
        <begin position="31"/>
        <end position="54"/>
    </location>
</feature>